<accession>A0A1C3TPU3</accession>
<protein>
    <recommendedName>
        <fullName evidence="11 13">S-adenosylmethionine:tRNA ribosyltransferase-isomerase</fullName>
        <ecNumber evidence="10 13">2.4.99.17</ecNumber>
    </recommendedName>
    <alternativeName>
        <fullName evidence="12 13">Queuosine biosynthesis protein QueA</fullName>
    </alternativeName>
</protein>
<dbReference type="SUPFAM" id="SSF111337">
    <property type="entry name" value="QueA-like"/>
    <property type="match status" value="1"/>
</dbReference>
<dbReference type="NCBIfam" id="NF001140">
    <property type="entry name" value="PRK00147.1"/>
    <property type="match status" value="1"/>
</dbReference>
<keyword evidence="4 13" id="KW-0963">Cytoplasm</keyword>
<dbReference type="NCBIfam" id="TIGR00113">
    <property type="entry name" value="queA"/>
    <property type="match status" value="1"/>
</dbReference>
<evidence type="ECO:0000256" key="8">
    <source>
        <dbReference type="ARBA" id="ARBA00052751"/>
    </source>
</evidence>
<dbReference type="GO" id="GO:0005737">
    <property type="term" value="C:cytoplasm"/>
    <property type="evidence" value="ECO:0007669"/>
    <property type="project" value="UniProtKB-SubCell"/>
</dbReference>
<dbReference type="Pfam" id="PF02547">
    <property type="entry name" value="Queuosine_synth"/>
    <property type="match status" value="1"/>
</dbReference>
<dbReference type="Proteomes" id="UP000093071">
    <property type="component" value="Chromosome I"/>
</dbReference>
<comment type="pathway">
    <text evidence="2 13">tRNA modification; tRNA-queuosine biosynthesis.</text>
</comment>
<dbReference type="Gene3D" id="3.40.1780.10">
    <property type="entry name" value="QueA-like"/>
    <property type="match status" value="1"/>
</dbReference>
<name>A0A1C3TPU3_XANCT</name>
<evidence type="ECO:0000256" key="11">
    <source>
        <dbReference type="ARBA" id="ARBA00069325"/>
    </source>
</evidence>
<dbReference type="GO" id="GO:0008616">
    <property type="term" value="P:tRNA queuosine(34) biosynthetic process"/>
    <property type="evidence" value="ECO:0007669"/>
    <property type="project" value="UniProtKB-UniRule"/>
</dbReference>
<proteinExistence type="inferred from homology"/>
<dbReference type="GO" id="GO:0051075">
    <property type="term" value="F:S-adenosylmethionine:tRNA ribosyltransferase-isomerase activity"/>
    <property type="evidence" value="ECO:0007669"/>
    <property type="project" value="UniProtKB-EC"/>
</dbReference>
<keyword evidence="5 13" id="KW-0808">Transferase</keyword>
<dbReference type="FunFam" id="3.40.1780.10:FF:000001">
    <property type="entry name" value="S-adenosylmethionine:tRNA ribosyltransferase-isomerase"/>
    <property type="match status" value="1"/>
</dbReference>
<evidence type="ECO:0000256" key="6">
    <source>
        <dbReference type="ARBA" id="ARBA00022691"/>
    </source>
</evidence>
<evidence type="ECO:0000256" key="13">
    <source>
        <dbReference type="HAMAP-Rule" id="MF_00113"/>
    </source>
</evidence>
<evidence type="ECO:0000313" key="14">
    <source>
        <dbReference type="EMBL" id="SCB05255.1"/>
    </source>
</evidence>
<evidence type="ECO:0000256" key="1">
    <source>
        <dbReference type="ARBA" id="ARBA00004496"/>
    </source>
</evidence>
<comment type="subunit">
    <text evidence="3 13">Monomer.</text>
</comment>
<evidence type="ECO:0000313" key="15">
    <source>
        <dbReference type="Proteomes" id="UP000093071"/>
    </source>
</evidence>
<keyword evidence="6 13" id="KW-0949">S-adenosyl-L-methionine</keyword>
<dbReference type="InterPro" id="IPR042118">
    <property type="entry name" value="QueA_dom1"/>
</dbReference>
<dbReference type="PANTHER" id="PTHR30307:SF0">
    <property type="entry name" value="S-ADENOSYLMETHIONINE:TRNA RIBOSYLTRANSFERASE-ISOMERASE"/>
    <property type="match status" value="1"/>
</dbReference>
<evidence type="ECO:0000256" key="2">
    <source>
        <dbReference type="ARBA" id="ARBA00004691"/>
    </source>
</evidence>
<dbReference type="UniPathway" id="UPA00392"/>
<comment type="similarity">
    <text evidence="9 13">Belongs to the QueA family.</text>
</comment>
<comment type="function">
    <text evidence="13">Transfers and isomerizes the ribose moiety from AdoMet to the 7-aminomethyl group of 7-deazaguanine (preQ1-tRNA) to give epoxyqueuosine (oQ-tRNA).</text>
</comment>
<evidence type="ECO:0000256" key="9">
    <source>
        <dbReference type="ARBA" id="ARBA00061210"/>
    </source>
</evidence>
<evidence type="ECO:0000256" key="4">
    <source>
        <dbReference type="ARBA" id="ARBA00022490"/>
    </source>
</evidence>
<dbReference type="EC" id="2.4.99.17" evidence="10 13"/>
<comment type="subcellular location">
    <subcellularLocation>
        <location evidence="1 13">Cytoplasm</location>
    </subcellularLocation>
</comment>
<evidence type="ECO:0000256" key="10">
    <source>
        <dbReference type="ARBA" id="ARBA00066503"/>
    </source>
</evidence>
<dbReference type="InterPro" id="IPR042119">
    <property type="entry name" value="QueA_dom2"/>
</dbReference>
<evidence type="ECO:0000256" key="5">
    <source>
        <dbReference type="ARBA" id="ARBA00022679"/>
    </source>
</evidence>
<keyword evidence="7 13" id="KW-0671">Queuosine biosynthesis</keyword>
<organism evidence="14 15">
    <name type="scientific">Xanthomonas translucens pv. translucens DSM 18974</name>
    <dbReference type="NCBI Taxonomy" id="1261556"/>
    <lineage>
        <taxon>Bacteria</taxon>
        <taxon>Pseudomonadati</taxon>
        <taxon>Pseudomonadota</taxon>
        <taxon>Gammaproteobacteria</taxon>
        <taxon>Lysobacterales</taxon>
        <taxon>Lysobacteraceae</taxon>
        <taxon>Xanthomonas</taxon>
        <taxon>Xanthomonas translucens group</taxon>
    </lineage>
</organism>
<reference evidence="15" key="1">
    <citation type="submission" date="2016-07" db="EMBL/GenBank/DDBJ databases">
        <authorList>
            <person name="Jaenicke Sebastian"/>
        </authorList>
    </citation>
    <scope>NUCLEOTIDE SEQUENCE [LARGE SCALE GENOMIC DNA]</scope>
</reference>
<dbReference type="HAMAP" id="MF_00113">
    <property type="entry name" value="QueA"/>
    <property type="match status" value="1"/>
</dbReference>
<evidence type="ECO:0000256" key="7">
    <source>
        <dbReference type="ARBA" id="ARBA00022785"/>
    </source>
</evidence>
<evidence type="ECO:0000256" key="12">
    <source>
        <dbReference type="ARBA" id="ARBA00076160"/>
    </source>
</evidence>
<dbReference type="InterPro" id="IPR003699">
    <property type="entry name" value="QueA"/>
</dbReference>
<dbReference type="PATRIC" id="fig|1261556.5.peg.2632"/>
<dbReference type="AlphaFoldDB" id="A0A1C3TPU3"/>
<dbReference type="EMBL" id="LT604072">
    <property type="protein sequence ID" value="SCB05255.1"/>
    <property type="molecule type" value="Genomic_DNA"/>
</dbReference>
<gene>
    <name evidence="13 14" type="primary">queA</name>
    <name evidence="14" type="ORF">BN444_00779</name>
</gene>
<comment type="catalytic activity">
    <reaction evidence="8 13">
        <text>7-aminomethyl-7-carbaguanosine(34) in tRNA + S-adenosyl-L-methionine = epoxyqueuosine(34) in tRNA + adenine + L-methionine + 2 H(+)</text>
        <dbReference type="Rhea" id="RHEA:32155"/>
        <dbReference type="Rhea" id="RHEA-COMP:10342"/>
        <dbReference type="Rhea" id="RHEA-COMP:18582"/>
        <dbReference type="ChEBI" id="CHEBI:15378"/>
        <dbReference type="ChEBI" id="CHEBI:16708"/>
        <dbReference type="ChEBI" id="CHEBI:57844"/>
        <dbReference type="ChEBI" id="CHEBI:59789"/>
        <dbReference type="ChEBI" id="CHEBI:82833"/>
        <dbReference type="ChEBI" id="CHEBI:194443"/>
        <dbReference type="EC" id="2.4.99.17"/>
    </reaction>
</comment>
<sequence>MPLLRFPIPHSRPATMAGHPYCDAPALKKSDFRYELPEELIAQAPLAERSASRLLLVPPAPAPFADRQVRDLPELLQPGDLLVFNDTRVIPARLFGHKRSGGRVEVLIERLLGGQRARAQLGVSKSPKAGARIALDAGGEAEVLDRDGEFYVLEFHVPDTLEAWLQQAGRLPLPPYIRREPGLDDRERYQTVFARQAGAVAAPTAGLHFDAPLLEALQARGVGVGHVTLHVGAGTFQPVRVEALAQHVMHREWLNVGASLVEQVRRTRAAGGRVIAVGTTVVRALESASTDGELHPFAGETQIFILPGYRIRSVDAMVTNFHLPESTLLMMVSAFAGRERIFDAYRHAIEQRYRFFSYGDAMLLWGGESGMGNGAS</sequence>
<dbReference type="InterPro" id="IPR036100">
    <property type="entry name" value="QueA_sf"/>
</dbReference>
<dbReference type="PANTHER" id="PTHR30307">
    <property type="entry name" value="S-ADENOSYLMETHIONINE:TRNA RIBOSYLTRANSFERASE-ISOMERASE"/>
    <property type="match status" value="1"/>
</dbReference>
<evidence type="ECO:0000256" key="3">
    <source>
        <dbReference type="ARBA" id="ARBA00011245"/>
    </source>
</evidence>
<dbReference type="Gene3D" id="2.40.10.240">
    <property type="entry name" value="QueA-like"/>
    <property type="match status" value="1"/>
</dbReference>
<keyword evidence="14" id="KW-0413">Isomerase</keyword>